<feature type="compositionally biased region" description="Acidic residues" evidence="1">
    <location>
        <begin position="358"/>
        <end position="370"/>
    </location>
</feature>
<feature type="compositionally biased region" description="Low complexity" evidence="1">
    <location>
        <begin position="520"/>
        <end position="594"/>
    </location>
</feature>
<feature type="region of interest" description="Disordered" evidence="1">
    <location>
        <begin position="94"/>
        <end position="120"/>
    </location>
</feature>
<feature type="compositionally biased region" description="Basic residues" evidence="1">
    <location>
        <begin position="146"/>
        <end position="157"/>
    </location>
</feature>
<feature type="compositionally biased region" description="Basic residues" evidence="1">
    <location>
        <begin position="504"/>
        <end position="519"/>
    </location>
</feature>
<feature type="region of interest" description="Disordered" evidence="1">
    <location>
        <begin position="729"/>
        <end position="750"/>
    </location>
</feature>
<feature type="region of interest" description="Disordered" evidence="1">
    <location>
        <begin position="909"/>
        <end position="934"/>
    </location>
</feature>
<dbReference type="GO" id="GO:0016757">
    <property type="term" value="F:glycosyltransferase activity"/>
    <property type="evidence" value="ECO:0007669"/>
    <property type="project" value="UniProtKB-KW"/>
</dbReference>
<feature type="compositionally biased region" description="Basic residues" evidence="1">
    <location>
        <begin position="596"/>
        <end position="636"/>
    </location>
</feature>
<dbReference type="EMBL" id="GBGD01000175">
    <property type="protein sequence ID" value="JAC88714.1"/>
    <property type="molecule type" value="mRNA"/>
</dbReference>
<evidence type="ECO:0000313" key="2">
    <source>
        <dbReference type="EMBL" id="JAC88714.1"/>
    </source>
</evidence>
<protein>
    <submittedName>
        <fullName evidence="2">Putative beta-16-n-acetylglucosaminyltransferase</fullName>
    </submittedName>
</protein>
<keyword evidence="2" id="KW-0328">Glycosyltransferase</keyword>
<feature type="region of interest" description="Disordered" evidence="1">
    <location>
        <begin position="1021"/>
        <end position="1180"/>
    </location>
</feature>
<feature type="compositionally biased region" description="Acidic residues" evidence="1">
    <location>
        <begin position="304"/>
        <end position="317"/>
    </location>
</feature>
<feature type="non-terminal residue" evidence="2">
    <location>
        <position position="1180"/>
    </location>
</feature>
<feature type="region of interest" description="Disordered" evidence="1">
    <location>
        <begin position="449"/>
        <end position="473"/>
    </location>
</feature>
<feature type="region of interest" description="Disordered" evidence="1">
    <location>
        <begin position="953"/>
        <end position="1008"/>
    </location>
</feature>
<feature type="region of interest" description="Disordered" evidence="1">
    <location>
        <begin position="794"/>
        <end position="848"/>
    </location>
</feature>
<feature type="compositionally biased region" description="Basic and acidic residues" evidence="1">
    <location>
        <begin position="333"/>
        <end position="342"/>
    </location>
</feature>
<evidence type="ECO:0000256" key="1">
    <source>
        <dbReference type="SAM" id="MobiDB-lite"/>
    </source>
</evidence>
<feature type="region of interest" description="Disordered" evidence="1">
    <location>
        <begin position="293"/>
        <end position="378"/>
    </location>
</feature>
<feature type="compositionally biased region" description="Polar residues" evidence="1">
    <location>
        <begin position="975"/>
        <end position="988"/>
    </location>
</feature>
<feature type="region of interest" description="Disordered" evidence="1">
    <location>
        <begin position="146"/>
        <end position="169"/>
    </location>
</feature>
<sequence>DIVVKNMPKENDQVNMKKKRKKGVLDKARDTISEIEEIKRKENVVRESMQVLYPRWVNRDGAGTGTTHLSLPDIEEDDSYKIENLVEKLLAKKAKRERSEKEKEAEKRERRERREKEKVVPKSWDEFNKAGFIAYHYRRLKYRREKLPRASKSRHSRSRSEGDEGDTMRKKYNLLDTPMILKVPLTVIGVNDEYKDFPSWAVKYTDTRPKLSYSVNPIQDNSMLISRKEMLKTLTDDIFEIVNKFWEMKPLLRIKDEPVDNRSWWATEEFMVPRLQEVDETLTCSEIDENLNYDNIVVKPEPQDYSEEEESNNEEEIENIKDQGEQEGGQISESDKGLKEEQVVEEEKEENQKQEGETTVEEQEEVEESEQQVPNQDHLELEQGVNNKQEIIDEQQIALTPTEQIEEEENLIESANEGMLASEYEQFMKTIEDQQLCEKSIDNDKEEFAQNNGLPVVEGEDEWSRTTSVDRNSENISYNVEKLRKSSMTIDKNRRTTKNITVTTKKKKMHIKRRKRKRSLSTSSDSSSTSTSSSSSSSSSTSSSSSSSSSSPSSSSSSSTSSSTSSSSSNDSSSDSSSSSSSSYDSKSSSDSPSAFKKKKLKQKLKKKELLIKKRKQKQKAAKKARLTKKKTKKLKNVLDKKRNKLSPLPKSKRERNKEDIREEKRINKSCEQFLKETNELYFSKIHTPQEGIEYNILSSSKKRMLTDIQESVDSTSGLGLTSFNKGHRYSKSDLSSAENSHLSSDGKQKYTAKRHFNLDIFQDEKSSNSNNEYYPVVHSRLIDYDFSSDDSQVEKPLVNSREKENTSLAQVNDESFEKSPEIYSPTAADEYEEEEEDEEGIKIKANENVSTVDSSHIDDSSQLVSFGVNSASQEARMLDIPLPPPKQATETPPAAQTNLTTSFHNILQQSPSSASFSPQRKNEEKGESPICIGKSGARLTFGKQMTKLKPLNIFSGEDSDSEMPTDKPPLNLEKFTSPTRNDANISKETSDSPKTEEQSVKSKEIVSSVDIQKQDLEISKSVEESGKETANISFQEKKSRWDISELPSSNENKATKQQARDVSITDLKNVEDKNTVLGAEQVSHNHDKTSDKANRSGRDRSRSRSSERRHWPLMVDDHSSYRSRERRSSRERRNSREKRRESRKRDRSRERRRRHSNERRRSSERSSQYKFRQVSPHRR</sequence>
<accession>A0A069DZR6</accession>
<feature type="compositionally biased region" description="Polar residues" evidence="1">
    <location>
        <begin position="1047"/>
        <end position="1058"/>
    </location>
</feature>
<feature type="compositionally biased region" description="Acidic residues" evidence="1">
    <location>
        <begin position="830"/>
        <end position="840"/>
    </location>
</feature>
<feature type="compositionally biased region" description="Polar residues" evidence="1">
    <location>
        <begin position="733"/>
        <end position="746"/>
    </location>
</feature>
<dbReference type="AlphaFoldDB" id="A0A069DZR6"/>
<feature type="compositionally biased region" description="Low complexity" evidence="1">
    <location>
        <begin position="909"/>
        <end position="920"/>
    </location>
</feature>
<feature type="compositionally biased region" description="Basic and acidic residues" evidence="1">
    <location>
        <begin position="1084"/>
        <end position="1150"/>
    </location>
</feature>
<feature type="compositionally biased region" description="Basic and acidic residues" evidence="1">
    <location>
        <begin position="97"/>
        <end position="120"/>
    </location>
</feature>
<keyword evidence="2" id="KW-0808">Transferase</keyword>
<name>A0A069DZR6_9HEMI</name>
<feature type="region of interest" description="Disordered" evidence="1">
    <location>
        <begin position="486"/>
        <end position="665"/>
    </location>
</feature>
<feature type="compositionally biased region" description="Basic and acidic residues" evidence="1">
    <location>
        <begin position="656"/>
        <end position="665"/>
    </location>
</feature>
<feature type="compositionally biased region" description="Basic and acidic residues" evidence="1">
    <location>
        <begin position="989"/>
        <end position="1005"/>
    </location>
</feature>
<feature type="compositionally biased region" description="Basic and acidic residues" evidence="1">
    <location>
        <begin position="158"/>
        <end position="169"/>
    </location>
</feature>
<organism evidence="2">
    <name type="scientific">Panstrongylus megistus</name>
    <dbReference type="NCBI Taxonomy" id="65343"/>
    <lineage>
        <taxon>Eukaryota</taxon>
        <taxon>Metazoa</taxon>
        <taxon>Ecdysozoa</taxon>
        <taxon>Arthropoda</taxon>
        <taxon>Hexapoda</taxon>
        <taxon>Insecta</taxon>
        <taxon>Pterygota</taxon>
        <taxon>Neoptera</taxon>
        <taxon>Paraneoptera</taxon>
        <taxon>Hemiptera</taxon>
        <taxon>Heteroptera</taxon>
        <taxon>Panheteroptera</taxon>
        <taxon>Cimicomorpha</taxon>
        <taxon>Reduviidae</taxon>
        <taxon>Triatominae</taxon>
        <taxon>Panstrongylus</taxon>
    </lineage>
</organism>
<reference evidence="2" key="1">
    <citation type="journal article" date="2015" name="J. Med. Entomol.">
        <title>A Deep Insight Into the Sialotranscriptome of the Chagas Disease Vector, Panstrongylus megistus (Hemiptera: Heteroptera).</title>
        <authorList>
            <person name="Ribeiro J.M."/>
            <person name="Schwarz A."/>
            <person name="Francischetti I.M."/>
        </authorList>
    </citation>
    <scope>NUCLEOTIDE SEQUENCE</scope>
    <source>
        <tissue evidence="2">Salivary glands</tissue>
    </source>
</reference>
<proteinExistence type="evidence at transcript level"/>
<feature type="non-terminal residue" evidence="2">
    <location>
        <position position="1"/>
    </location>
</feature>